<evidence type="ECO:0000313" key="2">
    <source>
        <dbReference type="EMBL" id="TCK17172.1"/>
    </source>
</evidence>
<evidence type="ECO:0008006" key="4">
    <source>
        <dbReference type="Google" id="ProtNLM"/>
    </source>
</evidence>
<accession>A0A4R1HIZ2</accession>
<feature type="transmembrane region" description="Helical" evidence="1">
    <location>
        <begin position="21"/>
        <end position="39"/>
    </location>
</feature>
<protein>
    <recommendedName>
        <fullName evidence="4">PH (Pleckstrin Homology) domain-containing protein</fullName>
    </recommendedName>
</protein>
<name>A0A4R1HIZ2_9GAMM</name>
<evidence type="ECO:0000313" key="3">
    <source>
        <dbReference type="Proteomes" id="UP000295707"/>
    </source>
</evidence>
<dbReference type="AlphaFoldDB" id="A0A4R1HIZ2"/>
<dbReference type="EMBL" id="SMFX01000001">
    <property type="protein sequence ID" value="TCK17172.1"/>
    <property type="molecule type" value="Genomic_DNA"/>
</dbReference>
<reference evidence="2 3" key="1">
    <citation type="submission" date="2019-03" db="EMBL/GenBank/DDBJ databases">
        <title>Genomic Encyclopedia of Type Strains, Phase IV (KMG-IV): sequencing the most valuable type-strain genomes for metagenomic binning, comparative biology and taxonomic classification.</title>
        <authorList>
            <person name="Goeker M."/>
        </authorList>
    </citation>
    <scope>NUCLEOTIDE SEQUENCE [LARGE SCALE GENOMIC DNA]</scope>
    <source>
        <strain evidence="2 3">DSM 19610</strain>
    </source>
</reference>
<feature type="transmembrane region" description="Helical" evidence="1">
    <location>
        <begin position="45"/>
        <end position="63"/>
    </location>
</feature>
<evidence type="ECO:0000256" key="1">
    <source>
        <dbReference type="SAM" id="Phobius"/>
    </source>
</evidence>
<keyword evidence="1" id="KW-0472">Membrane</keyword>
<comment type="caution">
    <text evidence="2">The sequence shown here is derived from an EMBL/GenBank/DDBJ whole genome shotgun (WGS) entry which is preliminary data.</text>
</comment>
<sequence>MSLVLSNEILEPKLKVAPPKIVIWIFGIILSIAIVLVIYSPIASVSIKGAIAAVIALILFGIVKNQKKGNYLATMQANNAGLYFQTDEQNLYYYVPWKYIGVIEKAVFPLNSRGLRIEVIEEESKKLKDMNQVGNIREENGRTYIYTIPQLLDRDKLLNDLMKFKESA</sequence>
<proteinExistence type="predicted"/>
<keyword evidence="3" id="KW-1185">Reference proteome</keyword>
<keyword evidence="1" id="KW-1133">Transmembrane helix</keyword>
<dbReference type="Proteomes" id="UP000295707">
    <property type="component" value="Unassembled WGS sequence"/>
</dbReference>
<dbReference type="RefSeq" id="WP_132971062.1">
    <property type="nucleotide sequence ID" value="NZ_SMFX01000001.1"/>
</dbReference>
<keyword evidence="1" id="KW-0812">Transmembrane</keyword>
<organism evidence="2 3">
    <name type="scientific">Thiogranum longum</name>
    <dbReference type="NCBI Taxonomy" id="1537524"/>
    <lineage>
        <taxon>Bacteria</taxon>
        <taxon>Pseudomonadati</taxon>
        <taxon>Pseudomonadota</taxon>
        <taxon>Gammaproteobacteria</taxon>
        <taxon>Chromatiales</taxon>
        <taxon>Ectothiorhodospiraceae</taxon>
        <taxon>Thiogranum</taxon>
    </lineage>
</organism>
<gene>
    <name evidence="2" type="ORF">DFR30_0393</name>
</gene>